<feature type="region of interest" description="Disordered" evidence="3">
    <location>
        <begin position="63"/>
        <end position="84"/>
    </location>
</feature>
<keyword evidence="4" id="KW-1133">Transmembrane helix</keyword>
<evidence type="ECO:0000256" key="1">
    <source>
        <dbReference type="ARBA" id="ARBA00010118"/>
    </source>
</evidence>
<accession>A0ABR0TJQ7</accession>
<keyword evidence="4" id="KW-0472">Membrane</keyword>
<dbReference type="PANTHER" id="PTHR12203">
    <property type="entry name" value="KDEL LYS-ASP-GLU-LEU CONTAINING - RELATED"/>
    <property type="match status" value="1"/>
</dbReference>
<evidence type="ECO:0000313" key="6">
    <source>
        <dbReference type="EMBL" id="KAK6004131.1"/>
    </source>
</evidence>
<keyword evidence="2" id="KW-0808">Transferase</keyword>
<keyword evidence="4" id="KW-0812">Transmembrane</keyword>
<dbReference type="PANTHER" id="PTHR12203:SF35">
    <property type="entry name" value="PROTEIN O-GLUCOSYLTRANSFERASE 1"/>
    <property type="match status" value="1"/>
</dbReference>
<feature type="transmembrane region" description="Helical" evidence="4">
    <location>
        <begin position="388"/>
        <end position="407"/>
    </location>
</feature>
<dbReference type="SMART" id="SM00672">
    <property type="entry name" value="CAP10"/>
    <property type="match status" value="1"/>
</dbReference>
<feature type="transmembrane region" description="Helical" evidence="4">
    <location>
        <begin position="176"/>
        <end position="194"/>
    </location>
</feature>
<name>A0ABR0TJQ7_AURPU</name>
<evidence type="ECO:0000256" key="3">
    <source>
        <dbReference type="SAM" id="MobiDB-lite"/>
    </source>
</evidence>
<feature type="domain" description="Glycosyl transferase CAP10" evidence="5">
    <location>
        <begin position="666"/>
        <end position="964"/>
    </location>
</feature>
<feature type="transmembrane region" description="Helical" evidence="4">
    <location>
        <begin position="214"/>
        <end position="235"/>
    </location>
</feature>
<dbReference type="Proteomes" id="UP001341245">
    <property type="component" value="Unassembled WGS sequence"/>
</dbReference>
<dbReference type="InterPro" id="IPR051091">
    <property type="entry name" value="O-Glucosyltr/Glycosyltrsf_90"/>
</dbReference>
<feature type="transmembrane region" description="Helical" evidence="4">
    <location>
        <begin position="289"/>
        <end position="312"/>
    </location>
</feature>
<feature type="transmembrane region" description="Helical" evidence="4">
    <location>
        <begin position="349"/>
        <end position="367"/>
    </location>
</feature>
<feature type="region of interest" description="Disordered" evidence="3">
    <location>
        <begin position="576"/>
        <end position="606"/>
    </location>
</feature>
<feature type="transmembrane region" description="Helical" evidence="4">
    <location>
        <begin position="255"/>
        <end position="274"/>
    </location>
</feature>
<sequence length="1003" mass="113458">MESLASYALIALTVASCFLAINSAQVFAYGRTLHVLGLLLASIGLSLLASSRFLAKSSTPSYNELPLEETSSDASLSPRSPPSPSLNHIHVPQISLRKMRLFFILLVLSICARAETIRRLVKDVQCVGPAYTGLIPLGLAIVDFCVHRRHKVAVPENNSDLSMYELLGHFWATNRFRYIIITAIFAVSSASILHQRDSPSSTYICTPATHDKMITIQRLALVLDFCISFCLDALLRSYPNTAKTSPARSLSITGWACLLSASAIGIWGVIWFFAVPEDRFWVLEIPRGFIWQLVKLATLCCIAAVSSCITIFYSGAMSAISVLIFVASCSLTISWSWHTLSAFPPDNDTLTLLSFCGLTVTFIALLHTQVISGDHHRKQHAIFSDTPIPLIGLMILLFCIRFSIWLGHVTNLAYHPIDLLIHEASDLHKVYAARAYSSANLTDAVMEYQHRYGRSPPPNFHEWYRYAIGRSSLIIDEFDKIHEDLSPFWTLSPPEIRERTWQATSNPWNDVAGISIRKGKAEISPHAMATHRWMLDGIVDMISHFSEFLPDMDLGFNLNDECRVAVPYEDIQARRQAGKQKTNLDKSTRNSFSEQREDTWKPIPEESSGITPFREMSWQKTFNEFGMTGCPPGSAARSSLYWDTSHLCTSCVAPHSLGAYLSNWTKSADICHQPDIANLHGFYLSPAAFKATHELYPVFSQSKVHGYNDIMYPSAWNYMDKAKYDPNNEHPDLSWDEKKRTLFWRGSTSEGVSSFTGVWKGMSRQRFMHLANNIASTLPAQPILLPYPFASKRKKLAYVDVPASELTKHVSVDVKLVEHIIRCGGIDCEDQERHFAPMVVPTDFQTHWSYRYLLDLDGAAFSGRFIPFLQSHSLPFKAALFREWWDDRLTPWLHFVPLDLRGHGFWATLVYFMGLEGKVQGKQVMLPGHDKQGEYIAEAGREWANKVLRKEDMEIYMFRLLLEWGRMTDDKRDELGLSVEEADRIGQEWVNGGKMYYGDKHTV</sequence>
<feature type="compositionally biased region" description="Basic and acidic residues" evidence="3">
    <location>
        <begin position="582"/>
        <end position="604"/>
    </location>
</feature>
<dbReference type="Pfam" id="PF05686">
    <property type="entry name" value="Glyco_transf_90"/>
    <property type="match status" value="1"/>
</dbReference>
<evidence type="ECO:0000259" key="5">
    <source>
        <dbReference type="SMART" id="SM00672"/>
    </source>
</evidence>
<feature type="transmembrane region" description="Helical" evidence="4">
    <location>
        <begin position="319"/>
        <end position="337"/>
    </location>
</feature>
<evidence type="ECO:0000313" key="7">
    <source>
        <dbReference type="Proteomes" id="UP001341245"/>
    </source>
</evidence>
<evidence type="ECO:0000256" key="2">
    <source>
        <dbReference type="ARBA" id="ARBA00022679"/>
    </source>
</evidence>
<keyword evidence="7" id="KW-1185">Reference proteome</keyword>
<proteinExistence type="inferred from homology"/>
<comment type="similarity">
    <text evidence="1">Belongs to the glycosyltransferase 90 family.</text>
</comment>
<comment type="caution">
    <text evidence="6">The sequence shown here is derived from an EMBL/GenBank/DDBJ whole genome shotgun (WGS) entry which is preliminary data.</text>
</comment>
<dbReference type="EMBL" id="JASGXD010000008">
    <property type="protein sequence ID" value="KAK6004131.1"/>
    <property type="molecule type" value="Genomic_DNA"/>
</dbReference>
<reference evidence="6 7" key="1">
    <citation type="submission" date="2023-11" db="EMBL/GenBank/DDBJ databases">
        <title>Draft genome sequence and annotation of the polyextremotolerant black yeast-like fungus Aureobasidium pullulans NRRL 62042.</title>
        <authorList>
            <person name="Dielentheis-Frenken M.R.E."/>
            <person name="Wibberg D."/>
            <person name="Blank L.M."/>
            <person name="Tiso T."/>
        </authorList>
    </citation>
    <scope>NUCLEOTIDE SEQUENCE [LARGE SCALE GENOMIC DNA]</scope>
    <source>
        <strain evidence="6 7">NRRL 62042</strain>
    </source>
</reference>
<gene>
    <name evidence="6" type="ORF">QM012_008981</name>
</gene>
<protein>
    <recommendedName>
        <fullName evidence="5">Glycosyl transferase CAP10 domain-containing protein</fullName>
    </recommendedName>
</protein>
<feature type="transmembrane region" description="Helical" evidence="4">
    <location>
        <begin position="33"/>
        <end position="55"/>
    </location>
</feature>
<organism evidence="6 7">
    <name type="scientific">Aureobasidium pullulans</name>
    <name type="common">Black yeast</name>
    <name type="synonym">Pullularia pullulans</name>
    <dbReference type="NCBI Taxonomy" id="5580"/>
    <lineage>
        <taxon>Eukaryota</taxon>
        <taxon>Fungi</taxon>
        <taxon>Dikarya</taxon>
        <taxon>Ascomycota</taxon>
        <taxon>Pezizomycotina</taxon>
        <taxon>Dothideomycetes</taxon>
        <taxon>Dothideomycetidae</taxon>
        <taxon>Dothideales</taxon>
        <taxon>Saccotheciaceae</taxon>
        <taxon>Aureobasidium</taxon>
    </lineage>
</organism>
<dbReference type="InterPro" id="IPR006598">
    <property type="entry name" value="CAP10"/>
</dbReference>
<evidence type="ECO:0000256" key="4">
    <source>
        <dbReference type="SAM" id="Phobius"/>
    </source>
</evidence>